<name>W1PSZ3_AMBTC</name>
<keyword evidence="2" id="KW-1185">Reference proteome</keyword>
<dbReference type="PANTHER" id="PTHR35121:SF2">
    <property type="entry name" value="SWIM-TYPE DOMAIN-CONTAINING PROTEIN"/>
    <property type="match status" value="1"/>
</dbReference>
<dbReference type="AlphaFoldDB" id="W1PSZ3"/>
<evidence type="ECO:0000313" key="1">
    <source>
        <dbReference type="EMBL" id="ERN10395.1"/>
    </source>
</evidence>
<gene>
    <name evidence="1" type="ORF">AMTR_s00026p00145240</name>
</gene>
<dbReference type="Gramene" id="ERN10395">
    <property type="protein sequence ID" value="ERN10395"/>
    <property type="gene ID" value="AMTR_s00026p00145240"/>
</dbReference>
<protein>
    <submittedName>
        <fullName evidence="1">Uncharacterized protein</fullName>
    </submittedName>
</protein>
<evidence type="ECO:0000313" key="2">
    <source>
        <dbReference type="Proteomes" id="UP000017836"/>
    </source>
</evidence>
<dbReference type="HOGENOM" id="CLU_1984554_0_0_1"/>
<dbReference type="PANTHER" id="PTHR35121">
    <property type="entry name" value="HOMEODOMAIN PROTEIN 8, PUTATIVE-RELATED"/>
    <property type="match status" value="1"/>
</dbReference>
<reference evidence="2" key="1">
    <citation type="journal article" date="2013" name="Science">
        <title>The Amborella genome and the evolution of flowering plants.</title>
        <authorList>
            <consortium name="Amborella Genome Project"/>
        </authorList>
    </citation>
    <scope>NUCLEOTIDE SEQUENCE [LARGE SCALE GENOMIC DNA]</scope>
</reference>
<dbReference type="eggNOG" id="ENOG502S480">
    <property type="taxonomic scope" value="Eukaryota"/>
</dbReference>
<dbReference type="Proteomes" id="UP000017836">
    <property type="component" value="Unassembled WGS sequence"/>
</dbReference>
<proteinExistence type="predicted"/>
<accession>W1PSZ3</accession>
<organism evidence="1 2">
    <name type="scientific">Amborella trichopoda</name>
    <dbReference type="NCBI Taxonomy" id="13333"/>
    <lineage>
        <taxon>Eukaryota</taxon>
        <taxon>Viridiplantae</taxon>
        <taxon>Streptophyta</taxon>
        <taxon>Embryophyta</taxon>
        <taxon>Tracheophyta</taxon>
        <taxon>Spermatophyta</taxon>
        <taxon>Magnoliopsida</taxon>
        <taxon>Amborellales</taxon>
        <taxon>Amborellaceae</taxon>
        <taxon>Amborella</taxon>
    </lineage>
</organism>
<dbReference type="EMBL" id="KI392852">
    <property type="protein sequence ID" value="ERN10395.1"/>
    <property type="molecule type" value="Genomic_DNA"/>
</dbReference>
<sequence length="126" mass="14011">MAGIEGLIECMFEGCLSQSDMGIERRPYHKNCSCALHKSKSSFCSKSAHHNATISYPIRRSWSEGSLASATIARSLKDHQIFPSASSPNVPRPSRDGNTIAKSKKEFVLNSCSHCIFNLSHCFLFW</sequence>